<comment type="caution">
    <text evidence="3">The sequence shown here is derived from an EMBL/GenBank/DDBJ whole genome shotgun (WGS) entry which is preliminary data.</text>
</comment>
<dbReference type="AlphaFoldDB" id="A0A318SH89"/>
<keyword evidence="4" id="KW-1185">Reference proteome</keyword>
<evidence type="ECO:0000313" key="4">
    <source>
        <dbReference type="Proteomes" id="UP000248326"/>
    </source>
</evidence>
<dbReference type="Gene3D" id="2.40.380.10">
    <property type="entry name" value="FomD-like"/>
    <property type="match status" value="1"/>
</dbReference>
<dbReference type="EMBL" id="QJSX01000009">
    <property type="protein sequence ID" value="PYE53298.1"/>
    <property type="molecule type" value="Genomic_DNA"/>
</dbReference>
<dbReference type="SUPFAM" id="SSF159234">
    <property type="entry name" value="FomD-like"/>
    <property type="match status" value="1"/>
</dbReference>
<protein>
    <submittedName>
        <fullName evidence="3">Uncharacterized protein DUF402</fullName>
    </submittedName>
</protein>
<reference evidence="3 4" key="1">
    <citation type="submission" date="2018-06" db="EMBL/GenBank/DDBJ databases">
        <title>Genomic Encyclopedia of Type Strains, Phase IV (KMG-IV): sequencing the most valuable type-strain genomes for metagenomic binning, comparative biology and taxonomic classification.</title>
        <authorList>
            <person name="Goeker M."/>
        </authorList>
    </citation>
    <scope>NUCLEOTIDE SEQUENCE [LARGE SCALE GENOMIC DNA]</scope>
    <source>
        <strain evidence="3 4">DSM 18048</strain>
    </source>
</reference>
<feature type="domain" description="DUF7669" evidence="2">
    <location>
        <begin position="7"/>
        <end position="82"/>
    </location>
</feature>
<dbReference type="Proteomes" id="UP000248326">
    <property type="component" value="Unassembled WGS sequence"/>
</dbReference>
<feature type="domain" description="DUF402" evidence="1">
    <location>
        <begin position="122"/>
        <end position="261"/>
    </location>
</feature>
<dbReference type="Pfam" id="PF24706">
    <property type="entry name" value="DUF7669"/>
    <property type="match status" value="1"/>
</dbReference>
<evidence type="ECO:0000259" key="2">
    <source>
        <dbReference type="Pfam" id="PF24706"/>
    </source>
</evidence>
<dbReference type="RefSeq" id="WP_110887105.1">
    <property type="nucleotide sequence ID" value="NZ_QJSX01000009.1"/>
</dbReference>
<dbReference type="InterPro" id="IPR056086">
    <property type="entry name" value="DUF7669"/>
</dbReference>
<sequence>MPTNEPPNWMVLRDAAQKLTHRGLTPFTRSQLIATVHERYPDRGESSLNPMIQGMTVNLKGGAPGGIGKEIFRSVGRGLFELLEPPARSATQEVTPGAITLQAHASGSENGAATIHPVREQRVDVTAKRHHVWNGTAECDEVSLRSSNLYLARRVNRHAVLAYMQSLFLPALGLIVNRFFERDGSPHWQWFVDVAHIQPGDTIWLARDFYLDVVIELDGTLRVEDTDEFIAAVREGHLTAQEAEFALSVTHDLINALQRHGNSMATFLEEHGVAFPDATPLASP</sequence>
<gene>
    <name evidence="3" type="ORF">DES52_10970</name>
</gene>
<dbReference type="Pfam" id="PF04167">
    <property type="entry name" value="DUF402"/>
    <property type="match status" value="1"/>
</dbReference>
<proteinExistence type="predicted"/>
<organism evidence="3 4">
    <name type="scientific">Deinococcus yavapaiensis KR-236</name>
    <dbReference type="NCBI Taxonomy" id="694435"/>
    <lineage>
        <taxon>Bacteria</taxon>
        <taxon>Thermotogati</taxon>
        <taxon>Deinococcota</taxon>
        <taxon>Deinococci</taxon>
        <taxon>Deinococcales</taxon>
        <taxon>Deinococcaceae</taxon>
        <taxon>Deinococcus</taxon>
    </lineage>
</organism>
<accession>A0A318SH89</accession>
<name>A0A318SH89_9DEIO</name>
<evidence type="ECO:0000259" key="1">
    <source>
        <dbReference type="Pfam" id="PF04167"/>
    </source>
</evidence>
<dbReference type="InterPro" id="IPR035930">
    <property type="entry name" value="FomD-like_sf"/>
</dbReference>
<dbReference type="OrthoDB" id="2866199at2"/>
<dbReference type="InterPro" id="IPR007295">
    <property type="entry name" value="DUF402"/>
</dbReference>
<evidence type="ECO:0000313" key="3">
    <source>
        <dbReference type="EMBL" id="PYE53298.1"/>
    </source>
</evidence>